<evidence type="ECO:0000313" key="3">
    <source>
        <dbReference type="Proteomes" id="UP000198348"/>
    </source>
</evidence>
<dbReference type="OrthoDB" id="149032at2"/>
<dbReference type="Proteomes" id="UP000198348">
    <property type="component" value="Unassembled WGS sequence"/>
</dbReference>
<dbReference type="RefSeq" id="WP_089300988.1">
    <property type="nucleotide sequence ID" value="NZ_FZNW01000007.1"/>
</dbReference>
<gene>
    <name evidence="2" type="ORF">SAMN06265360_107170</name>
</gene>
<accession>A0A238WSI5</accession>
<reference evidence="2 3" key="1">
    <citation type="submission" date="2017-06" db="EMBL/GenBank/DDBJ databases">
        <authorList>
            <person name="Kim H.J."/>
            <person name="Triplett B.A."/>
        </authorList>
    </citation>
    <scope>NUCLEOTIDE SEQUENCE [LARGE SCALE GENOMIC DNA]</scope>
    <source>
        <strain evidence="2 3">DSM 45207</strain>
    </source>
</reference>
<dbReference type="EMBL" id="FZNW01000007">
    <property type="protein sequence ID" value="SNR49502.1"/>
    <property type="molecule type" value="Genomic_DNA"/>
</dbReference>
<feature type="compositionally biased region" description="Pro residues" evidence="1">
    <location>
        <begin position="79"/>
        <end position="94"/>
    </location>
</feature>
<dbReference type="AlphaFoldDB" id="A0A238WSI5"/>
<proteinExistence type="predicted"/>
<evidence type="ECO:0000256" key="1">
    <source>
        <dbReference type="SAM" id="MobiDB-lite"/>
    </source>
</evidence>
<organism evidence="2 3">
    <name type="scientific">Haloechinothrix alba</name>
    <dbReference type="NCBI Taxonomy" id="664784"/>
    <lineage>
        <taxon>Bacteria</taxon>
        <taxon>Bacillati</taxon>
        <taxon>Actinomycetota</taxon>
        <taxon>Actinomycetes</taxon>
        <taxon>Pseudonocardiales</taxon>
        <taxon>Pseudonocardiaceae</taxon>
        <taxon>Haloechinothrix</taxon>
    </lineage>
</organism>
<sequence length="132" mass="13706">MLLAFTALLRWALAETRSGPVTGPVPGAGAAEVPPPAPLGTPMFGGLMLFVLGLDPLGEIATAVRDARASEDPRAVPGSVPPGPEQPEPPRPDPVWPYGLVFDVLLAAGAIALTIRRLHTPVRSLPRGVRIA</sequence>
<protein>
    <submittedName>
        <fullName evidence="2">Uncharacterized protein</fullName>
    </submittedName>
</protein>
<name>A0A238WSI5_9PSEU</name>
<evidence type="ECO:0000313" key="2">
    <source>
        <dbReference type="EMBL" id="SNR49502.1"/>
    </source>
</evidence>
<feature type="region of interest" description="Disordered" evidence="1">
    <location>
        <begin position="66"/>
        <end position="94"/>
    </location>
</feature>
<keyword evidence="3" id="KW-1185">Reference proteome</keyword>